<evidence type="ECO:0000313" key="1">
    <source>
        <dbReference type="EMBL" id="KAK4025276.1"/>
    </source>
</evidence>
<proteinExistence type="predicted"/>
<reference evidence="1 2" key="1">
    <citation type="journal article" date="2023" name="Nucleic Acids Res.">
        <title>The hologenome of Daphnia magna reveals possible DNA methylation and microbiome-mediated evolution of the host genome.</title>
        <authorList>
            <person name="Chaturvedi A."/>
            <person name="Li X."/>
            <person name="Dhandapani V."/>
            <person name="Marshall H."/>
            <person name="Kissane S."/>
            <person name="Cuenca-Cambronero M."/>
            <person name="Asole G."/>
            <person name="Calvet F."/>
            <person name="Ruiz-Romero M."/>
            <person name="Marangio P."/>
            <person name="Guigo R."/>
            <person name="Rago D."/>
            <person name="Mirbahai L."/>
            <person name="Eastwood N."/>
            <person name="Colbourne J.K."/>
            <person name="Zhou J."/>
            <person name="Mallon E."/>
            <person name="Orsini L."/>
        </authorList>
    </citation>
    <scope>NUCLEOTIDE SEQUENCE [LARGE SCALE GENOMIC DNA]</scope>
    <source>
        <strain evidence="1">LRV0_1</strain>
    </source>
</reference>
<evidence type="ECO:0000313" key="2">
    <source>
        <dbReference type="Proteomes" id="UP001234178"/>
    </source>
</evidence>
<name>A0ABR0AJI6_9CRUS</name>
<protein>
    <submittedName>
        <fullName evidence="1">Uncharacterized protein</fullName>
    </submittedName>
</protein>
<keyword evidence="2" id="KW-1185">Reference proteome</keyword>
<accession>A0ABR0AJI6</accession>
<sequence>MFRCFWERGKCDICHTLKQTNDNKNMEELYFMHNVIWLPAVQNRLSPSSKSLRLKWTGIPRWPIHFKE</sequence>
<gene>
    <name evidence="1" type="ORF">OUZ56_014351</name>
</gene>
<dbReference type="EMBL" id="JAOYFB010000038">
    <property type="protein sequence ID" value="KAK4025276.1"/>
    <property type="molecule type" value="Genomic_DNA"/>
</dbReference>
<dbReference type="Proteomes" id="UP001234178">
    <property type="component" value="Unassembled WGS sequence"/>
</dbReference>
<comment type="caution">
    <text evidence="1">The sequence shown here is derived from an EMBL/GenBank/DDBJ whole genome shotgun (WGS) entry which is preliminary data.</text>
</comment>
<organism evidence="1 2">
    <name type="scientific">Daphnia magna</name>
    <dbReference type="NCBI Taxonomy" id="35525"/>
    <lineage>
        <taxon>Eukaryota</taxon>
        <taxon>Metazoa</taxon>
        <taxon>Ecdysozoa</taxon>
        <taxon>Arthropoda</taxon>
        <taxon>Crustacea</taxon>
        <taxon>Branchiopoda</taxon>
        <taxon>Diplostraca</taxon>
        <taxon>Cladocera</taxon>
        <taxon>Anomopoda</taxon>
        <taxon>Daphniidae</taxon>
        <taxon>Daphnia</taxon>
    </lineage>
</organism>